<dbReference type="OrthoDB" id="2155283at2759"/>
<dbReference type="SUPFAM" id="SSF47769">
    <property type="entry name" value="SAM/Pointed domain"/>
    <property type="match status" value="1"/>
</dbReference>
<dbReference type="Gene3D" id="1.10.150.50">
    <property type="entry name" value="Transcription Factor, Ets-1"/>
    <property type="match status" value="1"/>
</dbReference>
<feature type="region of interest" description="Disordered" evidence="13">
    <location>
        <begin position="445"/>
        <end position="526"/>
    </location>
</feature>
<dbReference type="GO" id="GO:0005829">
    <property type="term" value="C:cytosol"/>
    <property type="evidence" value="ECO:0007669"/>
    <property type="project" value="UniProtKB-SubCell"/>
</dbReference>
<dbReference type="AlphaFoldDB" id="A0A1Y2CQJ9"/>
<feature type="compositionally biased region" description="Basic and acidic residues" evidence="13">
    <location>
        <begin position="306"/>
        <end position="316"/>
    </location>
</feature>
<evidence type="ECO:0000256" key="1">
    <source>
        <dbReference type="ARBA" id="ARBA00004201"/>
    </source>
</evidence>
<dbReference type="GO" id="GO:0003729">
    <property type="term" value="F:mRNA binding"/>
    <property type="evidence" value="ECO:0007669"/>
    <property type="project" value="InterPro"/>
</dbReference>
<dbReference type="EMBL" id="MCGR01000112">
    <property type="protein sequence ID" value="ORY49302.1"/>
    <property type="molecule type" value="Genomic_DNA"/>
</dbReference>
<feature type="region of interest" description="Disordered" evidence="13">
    <location>
        <begin position="288"/>
        <end position="354"/>
    </location>
</feature>
<dbReference type="InterPro" id="IPR037635">
    <property type="entry name" value="VTS1_SAM"/>
</dbReference>
<feature type="compositionally biased region" description="Polar residues" evidence="13">
    <location>
        <begin position="774"/>
        <end position="783"/>
    </location>
</feature>
<dbReference type="PROSITE" id="PS50105">
    <property type="entry name" value="SAM_DOMAIN"/>
    <property type="match status" value="1"/>
</dbReference>
<feature type="region of interest" description="Disordered" evidence="13">
    <location>
        <begin position="1"/>
        <end position="104"/>
    </location>
</feature>
<dbReference type="InterPro" id="IPR001660">
    <property type="entry name" value="SAM"/>
</dbReference>
<dbReference type="GO" id="GO:0000289">
    <property type="term" value="P:nuclear-transcribed mRNA poly(A) tail shortening"/>
    <property type="evidence" value="ECO:0007669"/>
    <property type="project" value="TreeGrafter"/>
</dbReference>
<feature type="compositionally biased region" description="Gly residues" evidence="13">
    <location>
        <begin position="63"/>
        <end position="72"/>
    </location>
</feature>
<dbReference type="STRING" id="106004.A0A1Y2CQJ9"/>
<evidence type="ECO:0000256" key="12">
    <source>
        <dbReference type="ARBA" id="ARBA00073291"/>
    </source>
</evidence>
<name>A0A1Y2CQJ9_9BASI</name>
<comment type="subcellular location">
    <subcellularLocation>
        <location evidence="1">Cytoplasm</location>
        <location evidence="1">P-body</location>
    </subcellularLocation>
    <subcellularLocation>
        <location evidence="2">Cytoplasm</location>
        <location evidence="2">Cytosol</location>
    </subcellularLocation>
</comment>
<evidence type="ECO:0000313" key="15">
    <source>
        <dbReference type="EMBL" id="ORY49302.1"/>
    </source>
</evidence>
<evidence type="ECO:0000256" key="10">
    <source>
        <dbReference type="ARBA" id="ARBA00024136"/>
    </source>
</evidence>
<evidence type="ECO:0000256" key="7">
    <source>
        <dbReference type="ARBA" id="ARBA00022884"/>
    </source>
</evidence>
<dbReference type="FunFam" id="1.10.150.50:FF:000033">
    <property type="entry name" value="Protein vts1, variant"/>
    <property type="match status" value="1"/>
</dbReference>
<feature type="region of interest" description="Disordered" evidence="13">
    <location>
        <begin position="652"/>
        <end position="697"/>
    </location>
</feature>
<reference evidence="15 16" key="1">
    <citation type="submission" date="2016-07" db="EMBL/GenBank/DDBJ databases">
        <title>Pervasive Adenine N6-methylation of Active Genes in Fungi.</title>
        <authorList>
            <consortium name="DOE Joint Genome Institute"/>
            <person name="Mondo S.J."/>
            <person name="Dannebaum R.O."/>
            <person name="Kuo R.C."/>
            <person name="Labutti K."/>
            <person name="Haridas S."/>
            <person name="Kuo A."/>
            <person name="Salamov A."/>
            <person name="Ahrendt S.R."/>
            <person name="Lipzen A."/>
            <person name="Sullivan W."/>
            <person name="Andreopoulos W.B."/>
            <person name="Clum A."/>
            <person name="Lindquist E."/>
            <person name="Daum C."/>
            <person name="Ramamoorthy G.K."/>
            <person name="Gryganskyi A."/>
            <person name="Culley D."/>
            <person name="Magnuson J.K."/>
            <person name="James T.Y."/>
            <person name="O'Malley M.A."/>
            <person name="Stajich J.E."/>
            <person name="Spatafora J.W."/>
            <person name="Visel A."/>
            <person name="Grigoriev I.V."/>
        </authorList>
    </citation>
    <scope>NUCLEOTIDE SEQUENCE [LARGE SCALE GENOMIC DNA]</scope>
    <source>
        <strain evidence="15 16">62-1032</strain>
    </source>
</reference>
<dbReference type="PANTHER" id="PTHR12515">
    <property type="entry name" value="STERILE ALPHA MOTIF DOMAIN CONTAINING PROTEIN 4-RELATED"/>
    <property type="match status" value="1"/>
</dbReference>
<evidence type="ECO:0000256" key="2">
    <source>
        <dbReference type="ARBA" id="ARBA00004514"/>
    </source>
</evidence>
<feature type="compositionally biased region" description="Polar residues" evidence="13">
    <location>
        <begin position="340"/>
        <end position="352"/>
    </location>
</feature>
<protein>
    <recommendedName>
        <fullName evidence="10">RNA-binding protein VTS1</fullName>
    </recommendedName>
    <alternativeName>
        <fullName evidence="12">RNA-binding protein vts1</fullName>
    </alternativeName>
</protein>
<proteinExistence type="inferred from homology"/>
<comment type="function">
    <text evidence="11">RNA-binding protein involved in post-transcriptional regulation through transcript degradation.</text>
</comment>
<keyword evidence="16" id="KW-1185">Reference proteome</keyword>
<feature type="compositionally biased region" description="Low complexity" evidence="13">
    <location>
        <begin position="469"/>
        <end position="489"/>
    </location>
</feature>
<feature type="compositionally biased region" description="Gly residues" evidence="13">
    <location>
        <begin position="449"/>
        <end position="464"/>
    </location>
</feature>
<evidence type="ECO:0000259" key="14">
    <source>
        <dbReference type="PROSITE" id="PS50105"/>
    </source>
</evidence>
<dbReference type="InterPro" id="IPR057327">
    <property type="entry name" value="Vts1_dom"/>
</dbReference>
<sequence length="792" mass="82141">MDPASSTSPPRPGHHAHSHSHSGGAGLSASAAPASNPQRNLSGNGTGPGQGQGQDQKFRASLGGDGARGWGGASPRAPQGATQHGAGRPSSELLNATNPGSSFQNAETEAIDRWFEDLQHYETTLEEMAAASLDANFKEELSAIEQWFRVLSEAERTAALYSLLQSSTQVQMRFFITVLQQMARADPMGALMSPANPSQLSMEAQMEAKLASMGLKSPASPVIRQFARQSLGAGAGDSYLSPNSAAAGSAPSPPSPVTANMDEAPAAVTLASQRAKLKASSRTSAPANLLLGANGNASTEKSPLWSEKETVMERRSPSPRPKSTGSDGAHPNGAFAGQHLSHSTGPPSSASFLRSPALDIDNQLSPLVGGSWASMVNTPLVPMFAGKGGAEPGSTMPPGDFGGGLHSPGLDGAASRLGSWQRDQPTSPNPQGIVLDDVRKFRRSARVSGSGGASGFGVGGGALGGMYEDQQAQRQSSQQQQQDSQRRAQLSSMQQNAINLGLAGLPQQSNSGGSSRNANGGLNSPGLINAQQAAVNAQQNWRNGLGSPGLGSMASDNDQFAQQSNSLGQNALSANAQLANLFALQQQMIQQQQQMQQLNNFAAAGLNLTPVQMMGLQQQQAQALLSPGRMGMGINGMGMGFGGNGVNMGMGIGMNGGMPSPRRSPRSSDRSPGGNNPKTSVPNAAGSGSNPDEPLDMNLLGDVPQWLRSLRLHKYTPNFEGSNWKEMVQLDDAGLEGKGVSALGARRKLLKVFETVRIKMNMALPGDGALNANDAASTRSLSPNPGAESRDP</sequence>
<comment type="caution">
    <text evidence="15">The sequence shown here is derived from an EMBL/GenBank/DDBJ whole genome shotgun (WGS) entry which is preliminary data.</text>
</comment>
<feature type="region of interest" description="Disordered" evidence="13">
    <location>
        <begin position="768"/>
        <end position="792"/>
    </location>
</feature>
<dbReference type="Pfam" id="PF25479">
    <property type="entry name" value="Vts1"/>
    <property type="match status" value="1"/>
</dbReference>
<evidence type="ECO:0000256" key="4">
    <source>
        <dbReference type="ARBA" id="ARBA00022448"/>
    </source>
</evidence>
<dbReference type="InterPro" id="IPR050897">
    <property type="entry name" value="SMAUG/VTS1_RNA-bind"/>
</dbReference>
<evidence type="ECO:0000256" key="9">
    <source>
        <dbReference type="ARBA" id="ARBA00024046"/>
    </source>
</evidence>
<feature type="compositionally biased region" description="Low complexity" evidence="13">
    <location>
        <begin position="509"/>
        <end position="526"/>
    </location>
</feature>
<keyword evidence="6" id="KW-0547">Nucleotide-binding</keyword>
<keyword evidence="8" id="KW-0653">Protein transport</keyword>
<evidence type="ECO:0000313" key="16">
    <source>
        <dbReference type="Proteomes" id="UP000193467"/>
    </source>
</evidence>
<accession>A0A1Y2CQJ9</accession>
<evidence type="ECO:0000256" key="11">
    <source>
        <dbReference type="ARBA" id="ARBA00054767"/>
    </source>
</evidence>
<dbReference type="PANTHER" id="PTHR12515:SF5">
    <property type="entry name" value="PROTEIN SMAUG"/>
    <property type="match status" value="1"/>
</dbReference>
<gene>
    <name evidence="15" type="ORF">BCR35DRAFT_310825</name>
</gene>
<dbReference type="GO" id="GO:0000932">
    <property type="term" value="C:P-body"/>
    <property type="evidence" value="ECO:0007669"/>
    <property type="project" value="UniProtKB-SubCell"/>
</dbReference>
<evidence type="ECO:0000256" key="5">
    <source>
        <dbReference type="ARBA" id="ARBA00022490"/>
    </source>
</evidence>
<dbReference type="InParanoid" id="A0A1Y2CQJ9"/>
<evidence type="ECO:0000256" key="6">
    <source>
        <dbReference type="ARBA" id="ARBA00022741"/>
    </source>
</evidence>
<dbReference type="GO" id="GO:0000166">
    <property type="term" value="F:nucleotide binding"/>
    <property type="evidence" value="ECO:0007669"/>
    <property type="project" value="UniProtKB-KW"/>
</dbReference>
<evidence type="ECO:0000256" key="3">
    <source>
        <dbReference type="ARBA" id="ARBA00007325"/>
    </source>
</evidence>
<dbReference type="SMART" id="SM00454">
    <property type="entry name" value="SAM"/>
    <property type="match status" value="1"/>
</dbReference>
<feature type="compositionally biased region" description="Polar residues" evidence="13">
    <location>
        <begin position="92"/>
        <end position="104"/>
    </location>
</feature>
<keyword evidence="4" id="KW-0813">Transport</keyword>
<dbReference type="InterPro" id="IPR013761">
    <property type="entry name" value="SAM/pointed_sf"/>
</dbReference>
<feature type="domain" description="SAM" evidence="14">
    <location>
        <begin position="702"/>
        <end position="759"/>
    </location>
</feature>
<dbReference type="Proteomes" id="UP000193467">
    <property type="component" value="Unassembled WGS sequence"/>
</dbReference>
<keyword evidence="7" id="KW-0694">RNA-binding</keyword>
<comment type="subunit">
    <text evidence="9">Monomer. Binds to RNA.</text>
</comment>
<comment type="similarity">
    <text evidence="3">Belongs to the VTS1 family.</text>
</comment>
<dbReference type="CDD" id="cd09556">
    <property type="entry name" value="SAM_VTS1_fungal"/>
    <property type="match status" value="1"/>
</dbReference>
<keyword evidence="5" id="KW-0963">Cytoplasm</keyword>
<evidence type="ECO:0000256" key="13">
    <source>
        <dbReference type="SAM" id="MobiDB-lite"/>
    </source>
</evidence>
<evidence type="ECO:0000256" key="8">
    <source>
        <dbReference type="ARBA" id="ARBA00022927"/>
    </source>
</evidence>
<organism evidence="15 16">
    <name type="scientific">Leucosporidium creatinivorum</name>
    <dbReference type="NCBI Taxonomy" id="106004"/>
    <lineage>
        <taxon>Eukaryota</taxon>
        <taxon>Fungi</taxon>
        <taxon>Dikarya</taxon>
        <taxon>Basidiomycota</taxon>
        <taxon>Pucciniomycotina</taxon>
        <taxon>Microbotryomycetes</taxon>
        <taxon>Leucosporidiales</taxon>
        <taxon>Leucosporidium</taxon>
    </lineage>
</organism>
<feature type="compositionally biased region" description="Polar residues" evidence="13">
    <location>
        <begin position="676"/>
        <end position="690"/>
    </location>
</feature>
<dbReference type="Pfam" id="PF07647">
    <property type="entry name" value="SAM_2"/>
    <property type="match status" value="1"/>
</dbReference>
<dbReference type="GO" id="GO:0015031">
    <property type="term" value="P:protein transport"/>
    <property type="evidence" value="ECO:0007669"/>
    <property type="project" value="UniProtKB-KW"/>
</dbReference>